<dbReference type="EMBL" id="JAGVWE010000002">
    <property type="protein sequence ID" value="MBS3062599.1"/>
    <property type="molecule type" value="Genomic_DNA"/>
</dbReference>
<feature type="domain" description="NAD-dependent epimerase/dehydratase" evidence="1">
    <location>
        <begin position="3"/>
        <end position="201"/>
    </location>
</feature>
<dbReference type="AlphaFoldDB" id="A0A8T4LAJ6"/>
<dbReference type="Pfam" id="PF01370">
    <property type="entry name" value="Epimerase"/>
    <property type="match status" value="1"/>
</dbReference>
<dbReference type="SUPFAM" id="SSF51735">
    <property type="entry name" value="NAD(P)-binding Rossmann-fold domains"/>
    <property type="match status" value="1"/>
</dbReference>
<dbReference type="Proteomes" id="UP000678237">
    <property type="component" value="Unassembled WGS sequence"/>
</dbReference>
<organism evidence="2 3">
    <name type="scientific">Candidatus Iainarchaeum sp</name>
    <dbReference type="NCBI Taxonomy" id="3101447"/>
    <lineage>
        <taxon>Archaea</taxon>
        <taxon>Candidatus Iainarchaeota</taxon>
        <taxon>Candidatus Iainarchaeia</taxon>
        <taxon>Candidatus Iainarchaeales</taxon>
        <taxon>Candidatus Iainarchaeaceae</taxon>
        <taxon>Candidatus Iainarchaeum</taxon>
    </lineage>
</organism>
<dbReference type="InterPro" id="IPR036291">
    <property type="entry name" value="NAD(P)-bd_dom_sf"/>
</dbReference>
<sequence length="303" mass="33824">MRILVTGGDGFIGSKLVALLRKRGHYVREFKGEIADKANVERQVRGFDAVCHLAALIDETAGRQRLFEVNVNGTKNVLEAAAQARVQRFLHVSTVGVHGEAREKIDENAAFHPETGYEQSKAEAEKLVHAYLEVLPLTIVRPALVLGANEYWRKIIDQVAKGFPLIGSGKNRWQIVYVDDLVEALAGLLGREDAIGETYIVAEEKPSTLREIYEEINHQLGRKEPVKTLAPVAAKALSYVFLAQSLVTGKKSILLPQHVDRVVRNREYSIEKIKALGWKPKYDAKAAVAKMFEEFKENGVEWG</sequence>
<reference evidence="2" key="2">
    <citation type="submission" date="2021-05" db="EMBL/GenBank/DDBJ databases">
        <title>Protein family content uncovers lineage relationships and bacterial pathway maintenance mechanisms in DPANN archaea.</title>
        <authorList>
            <person name="Castelle C.J."/>
            <person name="Meheust R."/>
            <person name="Jaffe A.L."/>
            <person name="Seitz K."/>
            <person name="Gong X."/>
            <person name="Baker B.J."/>
            <person name="Banfield J.F."/>
        </authorList>
    </citation>
    <scope>NUCLEOTIDE SEQUENCE</scope>
    <source>
        <strain evidence="2">RIFCSPLOWO2_01_FULL_58_19</strain>
    </source>
</reference>
<name>A0A8T4LAJ6_9ARCH</name>
<dbReference type="PANTHER" id="PTHR43245">
    <property type="entry name" value="BIFUNCTIONAL POLYMYXIN RESISTANCE PROTEIN ARNA"/>
    <property type="match status" value="1"/>
</dbReference>
<dbReference type="InterPro" id="IPR001509">
    <property type="entry name" value="Epimerase_deHydtase"/>
</dbReference>
<dbReference type="Gene3D" id="3.40.50.720">
    <property type="entry name" value="NAD(P)-binding Rossmann-like Domain"/>
    <property type="match status" value="1"/>
</dbReference>
<evidence type="ECO:0000313" key="3">
    <source>
        <dbReference type="Proteomes" id="UP000678237"/>
    </source>
</evidence>
<evidence type="ECO:0000313" key="2">
    <source>
        <dbReference type="EMBL" id="MBS3062599.1"/>
    </source>
</evidence>
<accession>A0A8T4LAJ6</accession>
<reference evidence="2" key="1">
    <citation type="submission" date="2021-03" db="EMBL/GenBank/DDBJ databases">
        <authorList>
            <person name="Jaffe A."/>
        </authorList>
    </citation>
    <scope>NUCLEOTIDE SEQUENCE</scope>
    <source>
        <strain evidence="2">RIFCSPLOWO2_01_FULL_58_19</strain>
    </source>
</reference>
<protein>
    <submittedName>
        <fullName evidence="2">NAD-dependent epimerase/dehydratase family protein</fullName>
    </submittedName>
</protein>
<dbReference type="InterPro" id="IPR050177">
    <property type="entry name" value="Lipid_A_modif_metabolic_enz"/>
</dbReference>
<evidence type="ECO:0000259" key="1">
    <source>
        <dbReference type="Pfam" id="PF01370"/>
    </source>
</evidence>
<comment type="caution">
    <text evidence="2">The sequence shown here is derived from an EMBL/GenBank/DDBJ whole genome shotgun (WGS) entry which is preliminary data.</text>
</comment>
<gene>
    <name evidence="2" type="ORF">J4203_01895</name>
</gene>
<proteinExistence type="predicted"/>